<dbReference type="GO" id="GO:0042167">
    <property type="term" value="P:heme catabolic process"/>
    <property type="evidence" value="ECO:0007669"/>
    <property type="project" value="TreeGrafter"/>
</dbReference>
<keyword evidence="7" id="KW-1185">Reference proteome</keyword>
<dbReference type="InterPro" id="IPR019595">
    <property type="entry name" value="DUF2470"/>
</dbReference>
<dbReference type="AlphaFoldDB" id="A0A6G7XKE5"/>
<dbReference type="CDD" id="cd19165">
    <property type="entry name" value="HemeO"/>
    <property type="match status" value="1"/>
</dbReference>
<dbReference type="Gene3D" id="3.20.180.10">
    <property type="entry name" value="PNP-oxidase-like"/>
    <property type="match status" value="1"/>
</dbReference>
<dbReference type="GO" id="GO:0020037">
    <property type="term" value="F:heme binding"/>
    <property type="evidence" value="ECO:0007669"/>
    <property type="project" value="TreeGrafter"/>
</dbReference>
<dbReference type="PANTHER" id="PTHR10720:SF0">
    <property type="entry name" value="HEME OXYGENASE"/>
    <property type="match status" value="1"/>
</dbReference>
<proteinExistence type="predicted"/>
<dbReference type="InterPro" id="IPR016053">
    <property type="entry name" value="Haem_Oase-like"/>
</dbReference>
<evidence type="ECO:0000256" key="2">
    <source>
        <dbReference type="ARBA" id="ARBA00022723"/>
    </source>
</evidence>
<evidence type="ECO:0000259" key="5">
    <source>
        <dbReference type="Pfam" id="PF10615"/>
    </source>
</evidence>
<feature type="region of interest" description="Disordered" evidence="4">
    <location>
        <begin position="80"/>
        <end position="109"/>
    </location>
</feature>
<dbReference type="KEGG" id="lvi:G7068_11035"/>
<evidence type="ECO:0000256" key="4">
    <source>
        <dbReference type="SAM" id="MobiDB-lite"/>
    </source>
</evidence>
<dbReference type="PANTHER" id="PTHR10720">
    <property type="entry name" value="HEME OXYGENASE"/>
    <property type="match status" value="1"/>
</dbReference>
<organism evidence="6 7">
    <name type="scientific">Leucobacter viscericola</name>
    <dbReference type="NCBI Taxonomy" id="2714935"/>
    <lineage>
        <taxon>Bacteria</taxon>
        <taxon>Bacillati</taxon>
        <taxon>Actinomycetota</taxon>
        <taxon>Actinomycetes</taxon>
        <taxon>Micrococcales</taxon>
        <taxon>Microbacteriaceae</taxon>
        <taxon>Leucobacter</taxon>
    </lineage>
</organism>
<protein>
    <submittedName>
        <fullName evidence="6">DUF2470 domain-containing protein</fullName>
    </submittedName>
</protein>
<accession>A0A6G7XKE5</accession>
<evidence type="ECO:0000256" key="1">
    <source>
        <dbReference type="ARBA" id="ARBA00022617"/>
    </source>
</evidence>
<dbReference type="Pfam" id="PF10615">
    <property type="entry name" value="DUF2470"/>
    <property type="match status" value="1"/>
</dbReference>
<evidence type="ECO:0000313" key="6">
    <source>
        <dbReference type="EMBL" id="QIK64841.1"/>
    </source>
</evidence>
<dbReference type="GO" id="GO:0006979">
    <property type="term" value="P:response to oxidative stress"/>
    <property type="evidence" value="ECO:0007669"/>
    <property type="project" value="TreeGrafter"/>
</dbReference>
<keyword evidence="2" id="KW-0479">Metal-binding</keyword>
<dbReference type="GO" id="GO:0006788">
    <property type="term" value="P:heme oxidation"/>
    <property type="evidence" value="ECO:0007669"/>
    <property type="project" value="InterPro"/>
</dbReference>
<dbReference type="Gene3D" id="1.20.910.10">
    <property type="entry name" value="Heme oxygenase-like"/>
    <property type="match status" value="1"/>
</dbReference>
<feature type="domain" description="DUF2470" evidence="5">
    <location>
        <begin position="1"/>
        <end position="67"/>
    </location>
</feature>
<keyword evidence="3" id="KW-0408">Iron</keyword>
<evidence type="ECO:0000256" key="3">
    <source>
        <dbReference type="ARBA" id="ARBA00023004"/>
    </source>
</evidence>
<reference evidence="6 7" key="1">
    <citation type="submission" date="2020-03" db="EMBL/GenBank/DDBJ databases">
        <title>Leucobacter sp. nov., isolated from beetles.</title>
        <authorList>
            <person name="Hyun D.-W."/>
            <person name="Bae J.-W."/>
        </authorList>
    </citation>
    <scope>NUCLEOTIDE SEQUENCE [LARGE SCALE GENOMIC DNA]</scope>
    <source>
        <strain evidence="6 7">HDW9C</strain>
    </source>
</reference>
<gene>
    <name evidence="6" type="ORF">G7068_11035</name>
</gene>
<dbReference type="EMBL" id="CP049863">
    <property type="protein sequence ID" value="QIK64841.1"/>
    <property type="molecule type" value="Genomic_DNA"/>
</dbReference>
<dbReference type="InterPro" id="IPR037119">
    <property type="entry name" value="Haem_oxidase_HugZ-like_sf"/>
</dbReference>
<name>A0A6G7XKE5_9MICO</name>
<dbReference type="InterPro" id="IPR016084">
    <property type="entry name" value="Haem_Oase-like_multi-hlx"/>
</dbReference>
<keyword evidence="1" id="KW-0349">Heme</keyword>
<sequence length="323" mass="35666">MNGDHPEDNLLIARAFGRPGATASTMVGLNEEAGIWRVTDADGEQDLAVAWPSGPISERPEIRREVVVLYKTACERLGVTPREEHKPAAEHSHGTPLPQDGAADSEAEDKAFSKVIRETSWSDHSDSEGAGFMDDIMHGRASRQDYIDLVAQHFFMYEALEVAAEQLTADPAFADFHPAALVRKSALESDLAYLIGDDWRERISAVPATEAYATRIREIAAENWLPGIVAHHYTRYLGDLSGGQMIAKLVAKQHDLADAGIEFYNFTELGSIPAFKNTYRAGLDRLGVSMDDAERKRFLEEVRIAYGFNTAVFVDLSRQKATA</sequence>
<feature type="compositionally biased region" description="Basic and acidic residues" evidence="4">
    <location>
        <begin position="81"/>
        <end position="93"/>
    </location>
</feature>
<evidence type="ECO:0000313" key="7">
    <source>
        <dbReference type="Proteomes" id="UP000502677"/>
    </source>
</evidence>
<dbReference type="SUPFAM" id="SSF48613">
    <property type="entry name" value="Heme oxygenase-like"/>
    <property type="match status" value="1"/>
</dbReference>
<dbReference type="GO" id="GO:0004392">
    <property type="term" value="F:heme oxygenase (decyclizing) activity"/>
    <property type="evidence" value="ECO:0007669"/>
    <property type="project" value="InterPro"/>
</dbReference>
<dbReference type="PRINTS" id="PR00088">
    <property type="entry name" value="HAEMOXYGNASE"/>
</dbReference>
<dbReference type="GO" id="GO:0046872">
    <property type="term" value="F:metal ion binding"/>
    <property type="evidence" value="ECO:0007669"/>
    <property type="project" value="UniProtKB-KW"/>
</dbReference>
<dbReference type="Pfam" id="PF01126">
    <property type="entry name" value="Heme_oxygenase"/>
    <property type="match status" value="1"/>
</dbReference>
<dbReference type="InterPro" id="IPR002051">
    <property type="entry name" value="Haem_Oase"/>
</dbReference>
<dbReference type="Proteomes" id="UP000502677">
    <property type="component" value="Chromosome"/>
</dbReference>